<name>A0A4R1K275_9GAMM</name>
<dbReference type="Pfam" id="PF01807">
    <property type="entry name" value="Zn_ribbon_DnaG"/>
    <property type="match status" value="1"/>
</dbReference>
<dbReference type="GO" id="GO:0003899">
    <property type="term" value="F:DNA-directed RNA polymerase activity"/>
    <property type="evidence" value="ECO:0007669"/>
    <property type="project" value="UniProtKB-UniRule"/>
</dbReference>
<comment type="domain">
    <text evidence="12">Contains an N-terminal zinc-binding domain, a central core domain that contains the primase activity, and a C-terminal DnaB-binding domain.</text>
</comment>
<gene>
    <name evidence="12" type="primary">dnaG</name>
    <name evidence="16" type="ORF">EV690_1790</name>
</gene>
<comment type="cofactor">
    <cofactor evidence="12 13 14">
        <name>Zn(2+)</name>
        <dbReference type="ChEBI" id="CHEBI:29105"/>
    </cofactor>
    <text evidence="12 13 14">Binds 1 zinc ion per monomer.</text>
</comment>
<evidence type="ECO:0000256" key="5">
    <source>
        <dbReference type="ARBA" id="ARBA00022705"/>
    </source>
</evidence>
<dbReference type="InterPro" id="IPR019475">
    <property type="entry name" value="DNA_primase_DnaB-bd"/>
</dbReference>
<keyword evidence="8 12" id="KW-0862">Zinc</keyword>
<dbReference type="PIRSF" id="PIRSF002811">
    <property type="entry name" value="DnaG"/>
    <property type="match status" value="1"/>
</dbReference>
<evidence type="ECO:0000256" key="6">
    <source>
        <dbReference type="ARBA" id="ARBA00022723"/>
    </source>
</evidence>
<dbReference type="Pfam" id="PF08275">
    <property type="entry name" value="DNAG_N"/>
    <property type="match status" value="1"/>
</dbReference>
<evidence type="ECO:0000256" key="9">
    <source>
        <dbReference type="ARBA" id="ARBA00022842"/>
    </source>
</evidence>
<comment type="caution">
    <text evidence="16">The sequence shown here is derived from an EMBL/GenBank/DDBJ whole genome shotgun (WGS) entry which is preliminary data.</text>
</comment>
<evidence type="ECO:0000313" key="16">
    <source>
        <dbReference type="EMBL" id="TCK58082.1"/>
    </source>
</evidence>
<feature type="zinc finger region" description="CHC2-type" evidence="12 14">
    <location>
        <begin position="40"/>
        <end position="64"/>
    </location>
</feature>
<dbReference type="Gene3D" id="3.90.580.10">
    <property type="entry name" value="Zinc finger, CHC2-type domain"/>
    <property type="match status" value="1"/>
</dbReference>
<evidence type="ECO:0000256" key="8">
    <source>
        <dbReference type="ARBA" id="ARBA00022833"/>
    </source>
</evidence>
<dbReference type="SMART" id="SM00493">
    <property type="entry name" value="TOPRIM"/>
    <property type="match status" value="1"/>
</dbReference>
<dbReference type="Pfam" id="PF10410">
    <property type="entry name" value="DnaB_bind"/>
    <property type="match status" value="1"/>
</dbReference>
<organism evidence="16 17">
    <name type="scientific">Celerinatantimonas diazotrophica</name>
    <dbReference type="NCBI Taxonomy" id="412034"/>
    <lineage>
        <taxon>Bacteria</taxon>
        <taxon>Pseudomonadati</taxon>
        <taxon>Pseudomonadota</taxon>
        <taxon>Gammaproteobacteria</taxon>
        <taxon>Celerinatantimonadaceae</taxon>
        <taxon>Celerinatantimonas</taxon>
    </lineage>
</organism>
<keyword evidence="1 12" id="KW-0240">DNA-directed RNA polymerase</keyword>
<dbReference type="NCBIfam" id="TIGR01391">
    <property type="entry name" value="dnaG"/>
    <property type="match status" value="1"/>
</dbReference>
<evidence type="ECO:0000256" key="7">
    <source>
        <dbReference type="ARBA" id="ARBA00022771"/>
    </source>
</evidence>
<dbReference type="Gene3D" id="1.20.50.20">
    <property type="entry name" value="DnaG, RNA polymerase domain, helical bundle"/>
    <property type="match status" value="1"/>
</dbReference>
<evidence type="ECO:0000259" key="15">
    <source>
        <dbReference type="PROSITE" id="PS50880"/>
    </source>
</evidence>
<comment type="subunit">
    <text evidence="12">Monomer. Interacts with DnaB.</text>
</comment>
<dbReference type="SMART" id="SM00400">
    <property type="entry name" value="ZnF_CHCC"/>
    <property type="match status" value="1"/>
</dbReference>
<evidence type="ECO:0000256" key="12">
    <source>
        <dbReference type="HAMAP-Rule" id="MF_00974"/>
    </source>
</evidence>
<evidence type="ECO:0000256" key="3">
    <source>
        <dbReference type="ARBA" id="ARBA00022679"/>
    </source>
</evidence>
<dbReference type="SMART" id="SM00766">
    <property type="entry name" value="DnaG_DnaB_bind"/>
    <property type="match status" value="1"/>
</dbReference>
<feature type="domain" description="Toprim" evidence="15">
    <location>
        <begin position="264"/>
        <end position="346"/>
    </location>
</feature>
<reference evidence="16 17" key="1">
    <citation type="submission" date="2019-03" db="EMBL/GenBank/DDBJ databases">
        <title>Genomic Encyclopedia of Type Strains, Phase IV (KMG-IV): sequencing the most valuable type-strain genomes for metagenomic binning, comparative biology and taxonomic classification.</title>
        <authorList>
            <person name="Goeker M."/>
        </authorList>
    </citation>
    <scope>NUCLEOTIDE SEQUENCE [LARGE SCALE GENOMIC DNA]</scope>
    <source>
        <strain evidence="16 17">DSM 18577</strain>
    </source>
</reference>
<proteinExistence type="inferred from homology"/>
<sequence>MAGRISQQFIDDLLARVDIVSLIDQRVHLKKAGKNYQACCPFHNEKTPSFTVSPDKQFYHCFGCGAHGNAIGFLMEYERFEFVEAVEELAAILGLEVEREETGHGHTNSSYQNQANSRDLYELMAQVNRFYQYQLRHNPRKEMVINYLKGRGLSGEIVKEFGIGYSPDEWDSVAKQFGRSQSTSEQLLRCGMLIENDKKHRYDRFRDRLMFPIRDRRGRFIGFGGRVLGEGTPKYLNSPETDIFHKGRELYGFYEVRQKHKNIDQILVVEGYMDVVSLAQFGVDYAVASLGTSTTSEQLQMLFRATSRIICCYDGDRAGRDAAWRALLNALPQLRDGIEMQFMFLPDGEDPDTLVRQIGKEGFEQRLEQAQPLSEFMFSKLSHEIDTRTDAGKSRLASEARGLIKQVQAGFYQDMLKTTLAHWLRWDEQRIERFFSESRTTRKTTAPSVKLTPMRRAIAIILQYPQAALSAPDMHFLTALPLRGSELLVELIQQIQQKTDITTAQLLERWRDRPEAAALNKIASFDLEGDELIGINGYTQELNDILASFVEQLLQQRYDQLLQKSQQPGVHLTRKEKLEMSKLVLELKQDGKPG</sequence>
<evidence type="ECO:0000256" key="4">
    <source>
        <dbReference type="ARBA" id="ARBA00022695"/>
    </source>
</evidence>
<dbReference type="FunFam" id="3.40.1360.10:FF:000002">
    <property type="entry name" value="DNA primase"/>
    <property type="match status" value="1"/>
</dbReference>
<dbReference type="InterPro" id="IPR013173">
    <property type="entry name" value="DNA_primase_DnaG_DnaB-bd_dom"/>
</dbReference>
<dbReference type="InterPro" id="IPR013264">
    <property type="entry name" value="DNAG_N"/>
</dbReference>
<dbReference type="InterPro" id="IPR050219">
    <property type="entry name" value="DnaG_primase"/>
</dbReference>
<dbReference type="SUPFAM" id="SSF117023">
    <property type="entry name" value="DNA primase DnaG, C-terminal domain"/>
    <property type="match status" value="1"/>
</dbReference>
<evidence type="ECO:0000256" key="11">
    <source>
        <dbReference type="ARBA" id="ARBA00023163"/>
    </source>
</evidence>
<keyword evidence="9" id="KW-0460">Magnesium</keyword>
<keyword evidence="7 12" id="KW-0863">Zinc-finger</keyword>
<dbReference type="EC" id="2.7.7.101" evidence="12"/>
<keyword evidence="5 12" id="KW-0235">DNA replication</keyword>
<dbReference type="Gene3D" id="3.40.1360.10">
    <property type="match status" value="1"/>
</dbReference>
<dbReference type="InterPro" id="IPR002694">
    <property type="entry name" value="Znf_CHC2"/>
</dbReference>
<dbReference type="FunFam" id="3.90.580.10:FF:000001">
    <property type="entry name" value="DNA primase"/>
    <property type="match status" value="1"/>
</dbReference>
<comment type="function">
    <text evidence="12 13">RNA polymerase that catalyzes the synthesis of short RNA molecules used as primers for DNA polymerase during DNA replication.</text>
</comment>
<dbReference type="AlphaFoldDB" id="A0A4R1K275"/>
<evidence type="ECO:0000256" key="13">
    <source>
        <dbReference type="PIRNR" id="PIRNR002811"/>
    </source>
</evidence>
<dbReference type="InterPro" id="IPR034151">
    <property type="entry name" value="TOPRIM_DnaG_bac"/>
</dbReference>
<dbReference type="SUPFAM" id="SSF56731">
    <property type="entry name" value="DNA primase core"/>
    <property type="match status" value="1"/>
</dbReference>
<dbReference type="InterPro" id="IPR030846">
    <property type="entry name" value="DnaG_bac"/>
</dbReference>
<accession>A0A4R1K275</accession>
<keyword evidence="11 12" id="KW-0804">Transcription</keyword>
<evidence type="ECO:0000313" key="17">
    <source>
        <dbReference type="Proteomes" id="UP000295565"/>
    </source>
</evidence>
<protein>
    <recommendedName>
        <fullName evidence="12 13">DNA primase</fullName>
        <ecNumber evidence="12">2.7.7.101</ecNumber>
    </recommendedName>
</protein>
<dbReference type="PROSITE" id="PS50880">
    <property type="entry name" value="TOPRIM"/>
    <property type="match status" value="1"/>
</dbReference>
<keyword evidence="2 12" id="KW-0639">Primosome</keyword>
<dbReference type="EMBL" id="SMGD01000012">
    <property type="protein sequence ID" value="TCK58082.1"/>
    <property type="molecule type" value="Genomic_DNA"/>
</dbReference>
<dbReference type="GO" id="GO:0006269">
    <property type="term" value="P:DNA replication, synthesis of primer"/>
    <property type="evidence" value="ECO:0007669"/>
    <property type="project" value="UniProtKB-UniRule"/>
</dbReference>
<evidence type="ECO:0000256" key="14">
    <source>
        <dbReference type="PIRSR" id="PIRSR002811-1"/>
    </source>
</evidence>
<dbReference type="GO" id="GO:0005737">
    <property type="term" value="C:cytoplasm"/>
    <property type="evidence" value="ECO:0007669"/>
    <property type="project" value="TreeGrafter"/>
</dbReference>
<dbReference type="PANTHER" id="PTHR30313">
    <property type="entry name" value="DNA PRIMASE"/>
    <property type="match status" value="1"/>
</dbReference>
<dbReference type="FunFam" id="3.90.980.10:FF:000001">
    <property type="entry name" value="DNA primase"/>
    <property type="match status" value="1"/>
</dbReference>
<dbReference type="Gene3D" id="3.90.980.10">
    <property type="entry name" value="DNA primase, catalytic core, N-terminal domain"/>
    <property type="match status" value="1"/>
</dbReference>
<dbReference type="HAMAP" id="MF_00974">
    <property type="entry name" value="DNA_primase_DnaG"/>
    <property type="match status" value="1"/>
</dbReference>
<dbReference type="InterPro" id="IPR006295">
    <property type="entry name" value="DNA_primase_DnaG"/>
</dbReference>
<dbReference type="PANTHER" id="PTHR30313:SF2">
    <property type="entry name" value="DNA PRIMASE"/>
    <property type="match status" value="1"/>
</dbReference>
<dbReference type="GO" id="GO:0000428">
    <property type="term" value="C:DNA-directed RNA polymerase complex"/>
    <property type="evidence" value="ECO:0007669"/>
    <property type="project" value="UniProtKB-KW"/>
</dbReference>
<dbReference type="CDD" id="cd03364">
    <property type="entry name" value="TOPRIM_DnaG_primases"/>
    <property type="match status" value="1"/>
</dbReference>
<dbReference type="Pfam" id="PF08278">
    <property type="entry name" value="DnaG_DnaB_bind"/>
    <property type="match status" value="1"/>
</dbReference>
<keyword evidence="3 12" id="KW-0808">Transferase</keyword>
<evidence type="ECO:0000256" key="1">
    <source>
        <dbReference type="ARBA" id="ARBA00022478"/>
    </source>
</evidence>
<comment type="catalytic activity">
    <reaction evidence="12">
        <text>ssDNA + n NTP = ssDNA/pppN(pN)n-1 hybrid + (n-1) diphosphate.</text>
        <dbReference type="EC" id="2.7.7.101"/>
    </reaction>
</comment>
<evidence type="ECO:0000256" key="2">
    <source>
        <dbReference type="ARBA" id="ARBA00022515"/>
    </source>
</evidence>
<dbReference type="GO" id="GO:0008270">
    <property type="term" value="F:zinc ion binding"/>
    <property type="evidence" value="ECO:0007669"/>
    <property type="project" value="UniProtKB-UniRule"/>
</dbReference>
<keyword evidence="4 12" id="KW-0548">Nucleotidyltransferase</keyword>
<dbReference type="Proteomes" id="UP000295565">
    <property type="component" value="Unassembled WGS sequence"/>
</dbReference>
<dbReference type="InterPro" id="IPR006171">
    <property type="entry name" value="TOPRIM_dom"/>
</dbReference>
<dbReference type="InterPro" id="IPR037068">
    <property type="entry name" value="DNA_primase_core_N_sf"/>
</dbReference>
<dbReference type="InterPro" id="IPR036977">
    <property type="entry name" value="DNA_primase_Znf_CHC2"/>
</dbReference>
<dbReference type="InterPro" id="IPR016136">
    <property type="entry name" value="DNA_helicase_N/primase_C"/>
</dbReference>
<evidence type="ECO:0000256" key="10">
    <source>
        <dbReference type="ARBA" id="ARBA00023125"/>
    </source>
</evidence>
<dbReference type="GO" id="GO:1990077">
    <property type="term" value="C:primosome complex"/>
    <property type="evidence" value="ECO:0007669"/>
    <property type="project" value="UniProtKB-KW"/>
</dbReference>
<keyword evidence="6 12" id="KW-0479">Metal-binding</keyword>
<dbReference type="Pfam" id="PF13155">
    <property type="entry name" value="Toprim_2"/>
    <property type="match status" value="1"/>
</dbReference>
<dbReference type="Gene3D" id="1.10.860.10">
    <property type="entry name" value="DNAb Helicase, Chain A"/>
    <property type="match status" value="1"/>
</dbReference>
<dbReference type="RefSeq" id="WP_131912595.1">
    <property type="nucleotide sequence ID" value="NZ_OU594967.1"/>
</dbReference>
<dbReference type="SUPFAM" id="SSF57783">
    <property type="entry name" value="Zinc beta-ribbon"/>
    <property type="match status" value="1"/>
</dbReference>
<keyword evidence="10 12" id="KW-0238">DNA-binding</keyword>
<dbReference type="GO" id="GO:0003677">
    <property type="term" value="F:DNA binding"/>
    <property type="evidence" value="ECO:0007669"/>
    <property type="project" value="UniProtKB-KW"/>
</dbReference>
<dbReference type="OrthoDB" id="9803773at2"/>
<keyword evidence="17" id="KW-1185">Reference proteome</keyword>
<comment type="similarity">
    <text evidence="12 13">Belongs to the DnaG primase family.</text>
</comment>